<accession>A0A381TXH8</accession>
<reference evidence="5" key="1">
    <citation type="submission" date="2018-05" db="EMBL/GenBank/DDBJ databases">
        <authorList>
            <person name="Lanie J.A."/>
            <person name="Ng W.-L."/>
            <person name="Kazmierczak K.M."/>
            <person name="Andrzejewski T.M."/>
            <person name="Davidsen T.M."/>
            <person name="Wayne K.J."/>
            <person name="Tettelin H."/>
            <person name="Glass J.I."/>
            <person name="Rusch D."/>
            <person name="Podicherti R."/>
            <person name="Tsui H.-C.T."/>
            <person name="Winkler M.E."/>
        </authorList>
    </citation>
    <scope>NUCLEOTIDE SEQUENCE</scope>
</reference>
<evidence type="ECO:0000313" key="5">
    <source>
        <dbReference type="EMBL" id="SVA20726.1"/>
    </source>
</evidence>
<feature type="domain" description="Pyrrolo-quinoline quinone repeat" evidence="4">
    <location>
        <begin position="473"/>
        <end position="551"/>
    </location>
</feature>
<comment type="similarity">
    <text evidence="2">Belongs to the bacterial PQQ dehydrogenase family.</text>
</comment>
<dbReference type="Gene3D" id="2.140.10.10">
    <property type="entry name" value="Quinoprotein alcohol dehydrogenase-like superfamily"/>
    <property type="match status" value="1"/>
</dbReference>
<evidence type="ECO:0000256" key="3">
    <source>
        <dbReference type="ARBA" id="ARBA00023002"/>
    </source>
</evidence>
<dbReference type="InterPro" id="IPR002372">
    <property type="entry name" value="PQQ_rpt_dom"/>
</dbReference>
<evidence type="ECO:0000256" key="1">
    <source>
        <dbReference type="ARBA" id="ARBA00001931"/>
    </source>
</evidence>
<dbReference type="InterPro" id="IPR018391">
    <property type="entry name" value="PQQ_b-propeller_rpt"/>
</dbReference>
<keyword evidence="3" id="KW-0560">Oxidoreductase</keyword>
<comment type="cofactor">
    <cofactor evidence="1">
        <name>pyrroloquinoline quinone</name>
        <dbReference type="ChEBI" id="CHEBI:58442"/>
    </cofactor>
</comment>
<name>A0A381TXH8_9ZZZZ</name>
<dbReference type="Pfam" id="PF01011">
    <property type="entry name" value="PQQ"/>
    <property type="match status" value="2"/>
</dbReference>
<dbReference type="InterPro" id="IPR011047">
    <property type="entry name" value="Quinoprotein_ADH-like_sf"/>
</dbReference>
<dbReference type="SMART" id="SM00564">
    <property type="entry name" value="PQQ"/>
    <property type="match status" value="7"/>
</dbReference>
<evidence type="ECO:0000256" key="2">
    <source>
        <dbReference type="ARBA" id="ARBA00008156"/>
    </source>
</evidence>
<dbReference type="PANTHER" id="PTHR32303">
    <property type="entry name" value="QUINOPROTEIN ALCOHOL DEHYDROGENASE (CYTOCHROME C)"/>
    <property type="match status" value="1"/>
</dbReference>
<dbReference type="GO" id="GO:0016491">
    <property type="term" value="F:oxidoreductase activity"/>
    <property type="evidence" value="ECO:0007669"/>
    <property type="project" value="UniProtKB-KW"/>
</dbReference>
<evidence type="ECO:0000259" key="4">
    <source>
        <dbReference type="Pfam" id="PF01011"/>
    </source>
</evidence>
<dbReference type="AlphaFoldDB" id="A0A381TXH8"/>
<dbReference type="SUPFAM" id="SSF50998">
    <property type="entry name" value="Quinoprotein alcohol dehydrogenase-like"/>
    <property type="match status" value="1"/>
</dbReference>
<sequence>MHPRRCTLVIAIAVLALGSNPIVGSAQSPGDFVPVTDAMLQDPDPAHWLMWRRTLDGWGYSPLDQITRDNVDELRLVWSRGLTEGRQQGTPLVYDGVMYMPNPSDVIQAIDAATGDLVWEHRREVPEDIEDYMFDGLWQNNRNLAIYGQFIIDTSVDDHVFALDAVTGRLAWETEILDYTVNPAMQSSGPIVVNGKVISGRSCMPVAGPEACVITAHDARTGAELWRRRTIPGPGEPGDETWGGIPFEDRKHVGAWMVPSYDPELNLIYIGTSVTSPAPKFLIGGAENQHLYHNSTLALDADTGEIVWYYQHLNDHWDLDHPFERLLVDTAVAPNPSEVSWINPRLRPGEVRKVVTGIPGKTGVVYTLDRETGEFLWATPTITQNVITAIDGATGAVTENSELVFTGAGQEVLTCPHATGGKDWEAGAYSPLTNTMYYPLRNVCAQMMAEGPDSTSVYALAWRGQIAPGTDQVGTVQAISAETGEIVWVHEQRAATMSLVATGGGLVFGGDVNGRFRALDHETGEVLWEINLGSAVTGFPISYTVDGQQFVAVSTGTPRFINLTPELRPSLGNNLFVFALPE</sequence>
<organism evidence="5">
    <name type="scientific">marine metagenome</name>
    <dbReference type="NCBI Taxonomy" id="408172"/>
    <lineage>
        <taxon>unclassified sequences</taxon>
        <taxon>metagenomes</taxon>
        <taxon>ecological metagenomes</taxon>
    </lineage>
</organism>
<dbReference type="EMBL" id="UINC01005344">
    <property type="protein sequence ID" value="SVA20726.1"/>
    <property type="molecule type" value="Genomic_DNA"/>
</dbReference>
<gene>
    <name evidence="5" type="ORF">METZ01_LOCUS73580</name>
</gene>
<feature type="domain" description="Pyrrolo-quinoline quinone repeat" evidence="4">
    <location>
        <begin position="48"/>
        <end position="378"/>
    </location>
</feature>
<protein>
    <recommendedName>
        <fullName evidence="4">Pyrrolo-quinoline quinone repeat domain-containing protein</fullName>
    </recommendedName>
</protein>
<proteinExistence type="inferred from homology"/>